<comment type="caution">
    <text evidence="1">The sequence shown here is derived from an EMBL/GenBank/DDBJ whole genome shotgun (WGS) entry which is preliminary data.</text>
</comment>
<accession>A0A939NF21</accession>
<proteinExistence type="predicted"/>
<gene>
    <name evidence="1" type="ORF">J4727_04915</name>
</gene>
<evidence type="ECO:0000313" key="2">
    <source>
        <dbReference type="Proteomes" id="UP000664477"/>
    </source>
</evidence>
<name>A0A939NF21_PRORE</name>
<dbReference type="Proteomes" id="UP000664477">
    <property type="component" value="Unassembled WGS sequence"/>
</dbReference>
<evidence type="ECO:0000313" key="1">
    <source>
        <dbReference type="EMBL" id="MBO1915962.1"/>
    </source>
</evidence>
<dbReference type="EMBL" id="JAGETQ010000016">
    <property type="protein sequence ID" value="MBO1915962.1"/>
    <property type="molecule type" value="Genomic_DNA"/>
</dbReference>
<dbReference type="AlphaFoldDB" id="A0A939NF21"/>
<protein>
    <submittedName>
        <fullName evidence="1">Uncharacterized protein</fullName>
    </submittedName>
</protein>
<reference evidence="1" key="1">
    <citation type="submission" date="2021-03" db="EMBL/GenBank/DDBJ databases">
        <title>Molecular epidemiology and mechanisms of colistin and carbapenem resistance in Enterobacteriaceae from clinical isolates, the environment and porcine samples in Pretoria, South Africa.</title>
        <authorList>
            <person name="Bogoshi D."/>
            <person name="Mbelle N.M."/>
            <person name="Naidoo V."/>
            <person name="Osei Sekyere J."/>
        </authorList>
    </citation>
    <scope>NUCLEOTIDE SEQUENCE</scope>
    <source>
        <strain evidence="1">C052</strain>
    </source>
</reference>
<organism evidence="1 2">
    <name type="scientific">Providencia rettgeri</name>
    <dbReference type="NCBI Taxonomy" id="587"/>
    <lineage>
        <taxon>Bacteria</taxon>
        <taxon>Pseudomonadati</taxon>
        <taxon>Pseudomonadota</taxon>
        <taxon>Gammaproteobacteria</taxon>
        <taxon>Enterobacterales</taxon>
        <taxon>Morganellaceae</taxon>
        <taxon>Providencia</taxon>
    </lineage>
</organism>
<sequence>MIKYELELSTEERVSYNQPQCARQEFSNEGAVLYHVIDSSEDDSEPDLMTWWKYLFEQIQEEQG</sequence>